<dbReference type="InterPro" id="IPR020781">
    <property type="entry name" value="ATPase_OSCP/d_CS"/>
</dbReference>
<dbReference type="STRING" id="1111738.GCA_000427905_00443"/>
<dbReference type="AlphaFoldDB" id="A0A2W4JN18"/>
<keyword evidence="4 8" id="KW-0406">Ion transport</keyword>
<keyword evidence="5 8" id="KW-0472">Membrane</keyword>
<keyword evidence="7 8" id="KW-0066">ATP synthesis</keyword>
<dbReference type="Gene3D" id="1.10.520.20">
    <property type="entry name" value="N-terminal domain of the delta subunit of the F1F0-ATP synthase"/>
    <property type="match status" value="1"/>
</dbReference>
<dbReference type="NCBIfam" id="TIGR01145">
    <property type="entry name" value="ATP_synt_delta"/>
    <property type="match status" value="1"/>
</dbReference>
<evidence type="ECO:0000256" key="2">
    <source>
        <dbReference type="ARBA" id="ARBA00022448"/>
    </source>
</evidence>
<dbReference type="EMBL" id="QGUI01000127">
    <property type="protein sequence ID" value="PZM99871.1"/>
    <property type="molecule type" value="Genomic_DNA"/>
</dbReference>
<comment type="function">
    <text evidence="8">This protein is part of the stalk that links CF(0) to CF(1). It either transmits conformational changes from CF(0) to CF(1) or is implicated in proton conduction.</text>
</comment>
<evidence type="ECO:0000256" key="7">
    <source>
        <dbReference type="ARBA" id="ARBA00023310"/>
    </source>
</evidence>
<comment type="caution">
    <text evidence="9">The sequence shown here is derived from an EMBL/GenBank/DDBJ whole genome shotgun (WGS) entry which is preliminary data.</text>
</comment>
<dbReference type="InterPro" id="IPR000711">
    <property type="entry name" value="ATPase_OSCP/dsu"/>
</dbReference>
<dbReference type="GO" id="GO:0005886">
    <property type="term" value="C:plasma membrane"/>
    <property type="evidence" value="ECO:0007669"/>
    <property type="project" value="UniProtKB-SubCell"/>
</dbReference>
<name>A0A2W4JN18_9PSEU</name>
<dbReference type="PROSITE" id="PS00389">
    <property type="entry name" value="ATPASE_DELTA"/>
    <property type="match status" value="1"/>
</dbReference>
<evidence type="ECO:0000256" key="4">
    <source>
        <dbReference type="ARBA" id="ARBA00023065"/>
    </source>
</evidence>
<comment type="similarity">
    <text evidence="8">Belongs to the ATPase delta chain family.</text>
</comment>
<evidence type="ECO:0000256" key="1">
    <source>
        <dbReference type="ARBA" id="ARBA00004370"/>
    </source>
</evidence>
<comment type="function">
    <text evidence="8">F(1)F(0) ATP synthase produces ATP from ADP in the presence of a proton or sodium gradient. F-type ATPases consist of two structural domains, F(1) containing the extramembraneous catalytic core and F(0) containing the membrane proton channel, linked together by a central stalk and a peripheral stalk. During catalysis, ATP synthesis in the catalytic domain of F(1) is coupled via a rotary mechanism of the central stalk subunits to proton translocation.</text>
</comment>
<evidence type="ECO:0000256" key="3">
    <source>
        <dbReference type="ARBA" id="ARBA00022781"/>
    </source>
</evidence>
<proteinExistence type="inferred from homology"/>
<keyword evidence="6 8" id="KW-0139">CF(1)</keyword>
<keyword evidence="3 8" id="KW-0375">Hydrogen ion transport</keyword>
<dbReference type="PANTHER" id="PTHR11910">
    <property type="entry name" value="ATP SYNTHASE DELTA CHAIN"/>
    <property type="match status" value="1"/>
</dbReference>
<dbReference type="SUPFAM" id="SSF47928">
    <property type="entry name" value="N-terminal domain of the delta subunit of the F1F0-ATP synthase"/>
    <property type="match status" value="1"/>
</dbReference>
<dbReference type="HAMAP" id="MF_01416">
    <property type="entry name" value="ATP_synth_delta_bact"/>
    <property type="match status" value="1"/>
</dbReference>
<dbReference type="GO" id="GO:0046933">
    <property type="term" value="F:proton-transporting ATP synthase activity, rotational mechanism"/>
    <property type="evidence" value="ECO:0007669"/>
    <property type="project" value="UniProtKB-UniRule"/>
</dbReference>
<dbReference type="InterPro" id="IPR026015">
    <property type="entry name" value="ATP_synth_OSCP/delta_N_sf"/>
</dbReference>
<reference evidence="9" key="1">
    <citation type="submission" date="2018-05" db="EMBL/GenBank/DDBJ databases">
        <authorList>
            <person name="Lanie J.A."/>
            <person name="Ng W.-L."/>
            <person name="Kazmierczak K.M."/>
            <person name="Andrzejewski T.M."/>
            <person name="Davidsen T.M."/>
            <person name="Wayne K.J."/>
            <person name="Tettelin H."/>
            <person name="Glass J.I."/>
            <person name="Rusch D."/>
            <person name="Podicherti R."/>
            <person name="Tsui H.-C.T."/>
            <person name="Winkler M.E."/>
        </authorList>
    </citation>
    <scope>NUCLEOTIDE SEQUENCE</scope>
    <source>
        <strain evidence="9">ZC4RG45</strain>
    </source>
</reference>
<dbReference type="NCBIfam" id="NF009967">
    <property type="entry name" value="PRK13430.1"/>
    <property type="match status" value="1"/>
</dbReference>
<accession>A0A2W4JN18</accession>
<gene>
    <name evidence="8" type="primary">atpH</name>
    <name evidence="9" type="ORF">DIU77_04845</name>
</gene>
<dbReference type="GO" id="GO:0045259">
    <property type="term" value="C:proton-transporting ATP synthase complex"/>
    <property type="evidence" value="ECO:0007669"/>
    <property type="project" value="UniProtKB-KW"/>
</dbReference>
<protein>
    <recommendedName>
        <fullName evidence="8">ATP synthase subunit delta</fullName>
    </recommendedName>
    <alternativeName>
        <fullName evidence="8">ATP synthase F(1) sector subunit delta</fullName>
    </alternativeName>
    <alternativeName>
        <fullName evidence="8">F-type ATPase subunit delta</fullName>
        <shortName evidence="8">F-ATPase subunit delta</shortName>
    </alternativeName>
</protein>
<evidence type="ECO:0000256" key="5">
    <source>
        <dbReference type="ARBA" id="ARBA00023136"/>
    </source>
</evidence>
<sequence length="271" mass="28193">MHAASREALAAAEHRLDGVLSGSDADAKTVGAELAAFAQVLRREVSLRRALADPSAAEAARVGLVRNLVGAKLSAATVQVLETVAESRWSNPRELADGVRTLAADALLAAAEADGKLDTVESELFATARLLDRTPELEQALGDPAAPAEAKRQLVDSVFGGKVSPLTLSLIEQVVADPAGRSVAHGLDGIAELAAKRRERSVAHVTTAVPLTDDERNQLADKLERIYGRPIAVHVEVQPNVLGGIVVKVGDEVIDGSAAGRIAALRGQLAG</sequence>
<evidence type="ECO:0000313" key="9">
    <source>
        <dbReference type="EMBL" id="PZM99871.1"/>
    </source>
</evidence>
<evidence type="ECO:0000256" key="6">
    <source>
        <dbReference type="ARBA" id="ARBA00023196"/>
    </source>
</evidence>
<organism evidence="9">
    <name type="scientific">Thermocrispum agreste</name>
    <dbReference type="NCBI Taxonomy" id="37925"/>
    <lineage>
        <taxon>Bacteria</taxon>
        <taxon>Bacillati</taxon>
        <taxon>Actinomycetota</taxon>
        <taxon>Actinomycetes</taxon>
        <taxon>Pseudonocardiales</taxon>
        <taxon>Pseudonocardiaceae</taxon>
        <taxon>Thermocrispum</taxon>
    </lineage>
</organism>
<dbReference type="Pfam" id="PF00213">
    <property type="entry name" value="OSCP"/>
    <property type="match status" value="1"/>
</dbReference>
<comment type="subcellular location">
    <subcellularLocation>
        <location evidence="8">Cell membrane</location>
        <topology evidence="8">Peripheral membrane protein</topology>
    </subcellularLocation>
    <subcellularLocation>
        <location evidence="1">Membrane</location>
    </subcellularLocation>
</comment>
<keyword evidence="8" id="KW-1003">Cell membrane</keyword>
<evidence type="ECO:0000256" key="8">
    <source>
        <dbReference type="HAMAP-Rule" id="MF_01416"/>
    </source>
</evidence>
<dbReference type="PRINTS" id="PR00125">
    <property type="entry name" value="ATPASEDELTA"/>
</dbReference>
<keyword evidence="2 8" id="KW-0813">Transport</keyword>